<evidence type="ECO:0000259" key="1">
    <source>
        <dbReference type="Pfam" id="PF01643"/>
    </source>
</evidence>
<accession>A0A1N7H9W5</accession>
<dbReference type="Pfam" id="PF01643">
    <property type="entry name" value="Acyl-ACP_TE"/>
    <property type="match status" value="1"/>
</dbReference>
<dbReference type="GO" id="GO:0006633">
    <property type="term" value="P:fatty acid biosynthetic process"/>
    <property type="evidence" value="ECO:0007669"/>
    <property type="project" value="InterPro"/>
</dbReference>
<evidence type="ECO:0000259" key="2">
    <source>
        <dbReference type="Pfam" id="PF20791"/>
    </source>
</evidence>
<proteinExistence type="predicted"/>
<dbReference type="GO" id="GO:0047617">
    <property type="term" value="F:fatty acyl-CoA hydrolase activity"/>
    <property type="evidence" value="ECO:0007669"/>
    <property type="project" value="TreeGrafter"/>
</dbReference>
<feature type="domain" description="Acyl-ACP thioesterase N-terminal hotdog" evidence="1">
    <location>
        <begin position="14"/>
        <end position="135"/>
    </location>
</feature>
<sequence>MSSDRTMVELPETGYVFRSSWRVSSTDVDQHETLSIDSMARYLQEIGERHLIDAGAFEAHRFWVVRRTVIDVLRPIRWPDDVTLTRWCAGLSPRWCNMRVRIEGGKGGLVETEAFWINMNMETKGPSRMEDEFFDRLSTTTDEHRLRWKPWLTASPEPGTERPFALRHSDTDRQQHVNNAIYLLAVRELYPDHPDLFAGPFRLIVEYNKAITYGEHVTITTAETPDGVLVWILADGEARAHAAITRIPAGATAAPGSSPH</sequence>
<dbReference type="Pfam" id="PF20791">
    <property type="entry name" value="Acyl-ACP_TE_C"/>
    <property type="match status" value="1"/>
</dbReference>
<dbReference type="Gene3D" id="3.10.129.10">
    <property type="entry name" value="Hotdog Thioesterase"/>
    <property type="match status" value="1"/>
</dbReference>
<keyword evidence="4" id="KW-1185">Reference proteome</keyword>
<dbReference type="Proteomes" id="UP000186218">
    <property type="component" value="Unassembled WGS sequence"/>
</dbReference>
<dbReference type="PANTHER" id="PTHR31793">
    <property type="entry name" value="4-HYDROXYBENZOYL-COA THIOESTERASE FAMILY MEMBER"/>
    <property type="match status" value="1"/>
</dbReference>
<dbReference type="STRING" id="1344003.SAMN05445060_3790"/>
<dbReference type="OrthoDB" id="5242854at2"/>
<dbReference type="InterPro" id="IPR029069">
    <property type="entry name" value="HotDog_dom_sf"/>
</dbReference>
<evidence type="ECO:0000313" key="3">
    <source>
        <dbReference type="EMBL" id="SIS21612.1"/>
    </source>
</evidence>
<reference evidence="3 4" key="1">
    <citation type="submission" date="2017-01" db="EMBL/GenBank/DDBJ databases">
        <authorList>
            <person name="Mah S.A."/>
            <person name="Swanson W.J."/>
            <person name="Moy G.W."/>
            <person name="Vacquier V.D."/>
        </authorList>
    </citation>
    <scope>NUCLEOTIDE SEQUENCE [LARGE SCALE GENOMIC DNA]</scope>
    <source>
        <strain evidence="3 4">CPCC 203464</strain>
    </source>
</reference>
<dbReference type="InterPro" id="IPR002864">
    <property type="entry name" value="Acyl-ACP_thioesterase_NHD"/>
</dbReference>
<dbReference type="AlphaFoldDB" id="A0A1N7H9W5"/>
<dbReference type="EMBL" id="FTNT01000013">
    <property type="protein sequence ID" value="SIS21612.1"/>
    <property type="molecule type" value="Genomic_DNA"/>
</dbReference>
<dbReference type="CDD" id="cd00586">
    <property type="entry name" value="4HBT"/>
    <property type="match status" value="1"/>
</dbReference>
<organism evidence="3 4">
    <name type="scientific">Williamsia sterculiae</name>
    <dbReference type="NCBI Taxonomy" id="1344003"/>
    <lineage>
        <taxon>Bacteria</taxon>
        <taxon>Bacillati</taxon>
        <taxon>Actinomycetota</taxon>
        <taxon>Actinomycetes</taxon>
        <taxon>Mycobacteriales</taxon>
        <taxon>Nocardiaceae</taxon>
        <taxon>Williamsia</taxon>
    </lineage>
</organism>
<dbReference type="SUPFAM" id="SSF54637">
    <property type="entry name" value="Thioesterase/thiol ester dehydrase-isomerase"/>
    <property type="match status" value="2"/>
</dbReference>
<gene>
    <name evidence="3" type="ORF">SAMN05445060_3790</name>
</gene>
<evidence type="ECO:0000313" key="4">
    <source>
        <dbReference type="Proteomes" id="UP000186218"/>
    </source>
</evidence>
<protein>
    <submittedName>
        <fullName evidence="3">Acyl-ACP thioesterase</fullName>
    </submittedName>
</protein>
<dbReference type="InterPro" id="IPR049427">
    <property type="entry name" value="Acyl-ACP_TE_C"/>
</dbReference>
<dbReference type="PANTHER" id="PTHR31793:SF24">
    <property type="entry name" value="LONG-CHAIN ACYL-COA THIOESTERASE FADM"/>
    <property type="match status" value="1"/>
</dbReference>
<name>A0A1N7H9W5_9NOCA</name>
<feature type="domain" description="Acyl-ACP thioesterase-like C-terminal" evidence="2">
    <location>
        <begin position="158"/>
        <end position="222"/>
    </location>
</feature>
<dbReference type="RefSeq" id="WP_076482578.1">
    <property type="nucleotide sequence ID" value="NZ_FTNT01000013.1"/>
</dbReference>
<dbReference type="InterPro" id="IPR050563">
    <property type="entry name" value="4-hydroxybenzoyl-CoA_TE"/>
</dbReference>